<dbReference type="RefSeq" id="WP_021707291.1">
    <property type="nucleotide sequence ID" value="NZ_BATJ01000027.1"/>
</dbReference>
<dbReference type="InterPro" id="IPR000182">
    <property type="entry name" value="GNAT_dom"/>
</dbReference>
<dbReference type="STRING" id="1219065.VPR01S_27_00290"/>
<dbReference type="PROSITE" id="PS51186">
    <property type="entry name" value="GNAT"/>
    <property type="match status" value="1"/>
</dbReference>
<protein>
    <submittedName>
        <fullName evidence="4">Putative acetyltransferase</fullName>
    </submittedName>
</protein>
<evidence type="ECO:0000259" key="3">
    <source>
        <dbReference type="PROSITE" id="PS51186"/>
    </source>
</evidence>
<dbReference type="PANTHER" id="PTHR43877:SF2">
    <property type="entry name" value="AMINOALKYLPHOSPHONATE N-ACETYLTRANSFERASE-RELATED"/>
    <property type="match status" value="1"/>
</dbReference>
<dbReference type="InterPro" id="IPR016181">
    <property type="entry name" value="Acyl_CoA_acyltransferase"/>
</dbReference>
<proteinExistence type="predicted"/>
<dbReference type="AlphaFoldDB" id="U3BI58"/>
<keyword evidence="2" id="KW-0012">Acyltransferase</keyword>
<dbReference type="Proteomes" id="UP000016570">
    <property type="component" value="Unassembled WGS sequence"/>
</dbReference>
<dbReference type="eggNOG" id="COG0456">
    <property type="taxonomic scope" value="Bacteria"/>
</dbReference>
<dbReference type="PANTHER" id="PTHR43877">
    <property type="entry name" value="AMINOALKYLPHOSPHONATE N-ACETYLTRANSFERASE-RELATED-RELATED"/>
    <property type="match status" value="1"/>
</dbReference>
<gene>
    <name evidence="4" type="ORF">VPR01S_27_00290</name>
</gene>
<keyword evidence="1 4" id="KW-0808">Transferase</keyword>
<evidence type="ECO:0000313" key="4">
    <source>
        <dbReference type="EMBL" id="GAD69324.1"/>
    </source>
</evidence>
<dbReference type="CDD" id="cd04301">
    <property type="entry name" value="NAT_SF"/>
    <property type="match status" value="1"/>
</dbReference>
<evidence type="ECO:0000313" key="5">
    <source>
        <dbReference type="Proteomes" id="UP000016570"/>
    </source>
</evidence>
<evidence type="ECO:0000256" key="2">
    <source>
        <dbReference type="ARBA" id="ARBA00023315"/>
    </source>
</evidence>
<dbReference type="EMBL" id="BATJ01000027">
    <property type="protein sequence ID" value="GAD69324.1"/>
    <property type="molecule type" value="Genomic_DNA"/>
</dbReference>
<dbReference type="InterPro" id="IPR050832">
    <property type="entry name" value="Bact_Acetyltransf"/>
</dbReference>
<accession>U3BI58</accession>
<comment type="caution">
    <text evidence="4">The sequence shown here is derived from an EMBL/GenBank/DDBJ whole genome shotgun (WGS) entry which is preliminary data.</text>
</comment>
<reference evidence="4 5" key="1">
    <citation type="submission" date="2013-09" db="EMBL/GenBank/DDBJ databases">
        <title>Whole genome shotgun sequence of Vibrio proteolyticus NBRC 13287.</title>
        <authorList>
            <person name="Isaki S."/>
            <person name="Hosoyama A."/>
            <person name="Numata M."/>
            <person name="Hashimoto M."/>
            <person name="Hosoyama Y."/>
            <person name="Tsuchikane K."/>
            <person name="Noguchi M."/>
            <person name="Hirakata S."/>
            <person name="Ichikawa N."/>
            <person name="Ohji S."/>
            <person name="Yamazoe A."/>
            <person name="Fujita N."/>
        </authorList>
    </citation>
    <scope>NUCLEOTIDE SEQUENCE [LARGE SCALE GENOMIC DNA]</scope>
    <source>
        <strain evidence="4 5">NBRC 13287</strain>
    </source>
</reference>
<sequence length="149" mass="17499">MTLRIYAAEPQHVPRVLPMYMGYLNFYQVQKTTMQAQQYLTERLNLGQSRIFYAELDGAVAGFCQLYPLFCSLEMKRIWLLYDLYVTPPARRHGVAEALLERADQLGRESDAAFIMLSTAQDNHPAQTLYEQHHYVRDNEFVVYNRRLD</sequence>
<dbReference type="GO" id="GO:0016747">
    <property type="term" value="F:acyltransferase activity, transferring groups other than amino-acyl groups"/>
    <property type="evidence" value="ECO:0007669"/>
    <property type="project" value="InterPro"/>
</dbReference>
<organism evidence="4 5">
    <name type="scientific">Vibrio proteolyticus NBRC 13287</name>
    <dbReference type="NCBI Taxonomy" id="1219065"/>
    <lineage>
        <taxon>Bacteria</taxon>
        <taxon>Pseudomonadati</taxon>
        <taxon>Pseudomonadota</taxon>
        <taxon>Gammaproteobacteria</taxon>
        <taxon>Vibrionales</taxon>
        <taxon>Vibrionaceae</taxon>
        <taxon>Vibrio</taxon>
    </lineage>
</organism>
<evidence type="ECO:0000256" key="1">
    <source>
        <dbReference type="ARBA" id="ARBA00022679"/>
    </source>
</evidence>
<feature type="domain" description="N-acetyltransferase" evidence="3">
    <location>
        <begin position="3"/>
        <end position="149"/>
    </location>
</feature>
<dbReference type="SUPFAM" id="SSF55729">
    <property type="entry name" value="Acyl-CoA N-acyltransferases (Nat)"/>
    <property type="match status" value="1"/>
</dbReference>
<keyword evidence="5" id="KW-1185">Reference proteome</keyword>
<dbReference type="Gene3D" id="3.40.630.30">
    <property type="match status" value="1"/>
</dbReference>
<dbReference type="Pfam" id="PF00583">
    <property type="entry name" value="Acetyltransf_1"/>
    <property type="match status" value="1"/>
</dbReference>
<name>U3BI58_VIBPR</name>